<dbReference type="Gramene" id="rna-AYBTSS11_LOCUS25775">
    <property type="protein sequence ID" value="CAJ1973711.1"/>
    <property type="gene ID" value="gene-AYBTSS11_LOCUS25775"/>
</dbReference>
<protein>
    <submittedName>
        <fullName evidence="1">Uncharacterized protein</fullName>
    </submittedName>
</protein>
<accession>A0AA86TC82</accession>
<sequence>MVYPTNPDACFPKPQESLSLGGLLSSSITKVLTFHHLIPVGDPKSTPSSPQTPSTLFSTKNVDSVKKAYKPPSYLRLRILFIE</sequence>
<evidence type="ECO:0000313" key="2">
    <source>
        <dbReference type="Proteomes" id="UP001189624"/>
    </source>
</evidence>
<keyword evidence="2" id="KW-1185">Reference proteome</keyword>
<dbReference type="EMBL" id="OY731406">
    <property type="protein sequence ID" value="CAJ1973711.1"/>
    <property type="molecule type" value="Genomic_DNA"/>
</dbReference>
<dbReference type="Proteomes" id="UP001189624">
    <property type="component" value="Chromosome 9"/>
</dbReference>
<proteinExistence type="predicted"/>
<dbReference type="AlphaFoldDB" id="A0AA86TC82"/>
<organism evidence="1 2">
    <name type="scientific">Sphenostylis stenocarpa</name>
    <dbReference type="NCBI Taxonomy" id="92480"/>
    <lineage>
        <taxon>Eukaryota</taxon>
        <taxon>Viridiplantae</taxon>
        <taxon>Streptophyta</taxon>
        <taxon>Embryophyta</taxon>
        <taxon>Tracheophyta</taxon>
        <taxon>Spermatophyta</taxon>
        <taxon>Magnoliopsida</taxon>
        <taxon>eudicotyledons</taxon>
        <taxon>Gunneridae</taxon>
        <taxon>Pentapetalae</taxon>
        <taxon>rosids</taxon>
        <taxon>fabids</taxon>
        <taxon>Fabales</taxon>
        <taxon>Fabaceae</taxon>
        <taxon>Papilionoideae</taxon>
        <taxon>50 kb inversion clade</taxon>
        <taxon>NPAAA clade</taxon>
        <taxon>indigoferoid/millettioid clade</taxon>
        <taxon>Phaseoleae</taxon>
        <taxon>Sphenostylis</taxon>
    </lineage>
</organism>
<gene>
    <name evidence="1" type="ORF">AYBTSS11_LOCUS25775</name>
</gene>
<name>A0AA86TC82_9FABA</name>
<reference evidence="1" key="1">
    <citation type="submission" date="2023-10" db="EMBL/GenBank/DDBJ databases">
        <authorList>
            <person name="Domelevo Entfellner J.-B."/>
        </authorList>
    </citation>
    <scope>NUCLEOTIDE SEQUENCE</scope>
</reference>
<evidence type="ECO:0000313" key="1">
    <source>
        <dbReference type="EMBL" id="CAJ1973711.1"/>
    </source>
</evidence>